<protein>
    <submittedName>
        <fullName evidence="1">Uncharacterized protein</fullName>
    </submittedName>
</protein>
<dbReference type="AlphaFoldDB" id="A0A6B2JZ81"/>
<sequence length="115" mass="13031">MSDFLPEAVRKGLEEAHKAMLRKSKRLCVHDGDDVHRVLRLWESGFALEATAPPLRGFIDIYDGPRHLYSCLVVSSEQEGEERVYEFKRATPVSDRPALDFAQDDFVPAGLLTRS</sequence>
<name>A0A6B2JZ81_9RHOB</name>
<dbReference type="RefSeq" id="WP_163888921.1">
    <property type="nucleotide sequence ID" value="NZ_JAAFYS010000001.1"/>
</dbReference>
<reference evidence="1 2" key="1">
    <citation type="submission" date="2020-02" db="EMBL/GenBank/DDBJ databases">
        <title>Pseudoroseicyclus tamarix, sp. nov., isolated from offshore sediment of a Tamarix chinensis forest.</title>
        <authorList>
            <person name="Gai Y."/>
        </authorList>
    </citation>
    <scope>NUCLEOTIDE SEQUENCE [LARGE SCALE GENOMIC DNA]</scope>
    <source>
        <strain evidence="1 2">CLL3-39</strain>
    </source>
</reference>
<evidence type="ECO:0000313" key="1">
    <source>
        <dbReference type="EMBL" id="NDU99435.1"/>
    </source>
</evidence>
<comment type="caution">
    <text evidence="1">The sequence shown here is derived from an EMBL/GenBank/DDBJ whole genome shotgun (WGS) entry which is preliminary data.</text>
</comment>
<accession>A0A6B2JZ81</accession>
<dbReference type="EMBL" id="JAAGAB010000001">
    <property type="protein sequence ID" value="NDU99435.1"/>
    <property type="molecule type" value="Genomic_DNA"/>
</dbReference>
<evidence type="ECO:0000313" key="2">
    <source>
        <dbReference type="Proteomes" id="UP000474757"/>
    </source>
</evidence>
<organism evidence="1 2">
    <name type="scientific">Pseudoroseicyclus tamaricis</name>
    <dbReference type="NCBI Taxonomy" id="2705421"/>
    <lineage>
        <taxon>Bacteria</taxon>
        <taxon>Pseudomonadati</taxon>
        <taxon>Pseudomonadota</taxon>
        <taxon>Alphaproteobacteria</taxon>
        <taxon>Rhodobacterales</taxon>
        <taxon>Paracoccaceae</taxon>
        <taxon>Pseudoroseicyclus</taxon>
    </lineage>
</organism>
<keyword evidence="2" id="KW-1185">Reference proteome</keyword>
<proteinExistence type="predicted"/>
<gene>
    <name evidence="1" type="ORF">GZA08_00440</name>
</gene>
<dbReference type="Proteomes" id="UP000474757">
    <property type="component" value="Unassembled WGS sequence"/>
</dbReference>